<evidence type="ECO:0000313" key="2">
    <source>
        <dbReference type="EMBL" id="PWI58402.1"/>
    </source>
</evidence>
<organism evidence="2 3">
    <name type="scientific">Sulfoacidibacillus thermotolerans</name>
    <name type="common">Acidibacillus sulfuroxidans</name>
    <dbReference type="NCBI Taxonomy" id="1765684"/>
    <lineage>
        <taxon>Bacteria</taxon>
        <taxon>Bacillati</taxon>
        <taxon>Bacillota</taxon>
        <taxon>Bacilli</taxon>
        <taxon>Bacillales</taxon>
        <taxon>Alicyclobacillaceae</taxon>
        <taxon>Sulfoacidibacillus</taxon>
    </lineage>
</organism>
<dbReference type="Pfam" id="PF06149">
    <property type="entry name" value="DUF969"/>
    <property type="match status" value="1"/>
</dbReference>
<name>A0A2U3DAV9_SULT2</name>
<protein>
    <recommendedName>
        <fullName evidence="4">DUF969 domain-containing protein</fullName>
    </recommendedName>
</protein>
<dbReference type="Proteomes" id="UP000245380">
    <property type="component" value="Unassembled WGS sequence"/>
</dbReference>
<evidence type="ECO:0000256" key="1">
    <source>
        <dbReference type="SAM" id="Phobius"/>
    </source>
</evidence>
<evidence type="ECO:0000313" key="3">
    <source>
        <dbReference type="Proteomes" id="UP000245380"/>
    </source>
</evidence>
<reference evidence="2 3" key="1">
    <citation type="submission" date="2016-11" db="EMBL/GenBank/DDBJ databases">
        <title>Comparative genomics of Acidibacillus ferroxidans species.</title>
        <authorList>
            <person name="Oliveira G."/>
            <person name="Nunes G."/>
            <person name="Oliveira R."/>
            <person name="Araujo F."/>
            <person name="Salim A."/>
            <person name="Scholte L."/>
            <person name="Morais D."/>
            <person name="Nancucheo I."/>
            <person name="Johnson D.B."/>
            <person name="Grail B."/>
            <person name="Bittencourt J."/>
            <person name="Valadares R."/>
        </authorList>
    </citation>
    <scope>NUCLEOTIDE SEQUENCE [LARGE SCALE GENOMIC DNA]</scope>
    <source>
        <strain evidence="2 3">Y002</strain>
    </source>
</reference>
<feature type="transmembrane region" description="Helical" evidence="1">
    <location>
        <begin position="189"/>
        <end position="210"/>
    </location>
</feature>
<evidence type="ECO:0008006" key="4">
    <source>
        <dbReference type="Google" id="ProtNLM"/>
    </source>
</evidence>
<sequence length="236" mass="25510">MVLIGVGIVIIGFLLRLNSLLVVTVAGIVTGLVAGESPYQILVEFGKAFTVNRYMAIFIATLPVIGLLERNGLREQAEVLVSKMRAATTGRLLTLYLFIREVAAALGLSAIGGQPQMVRPLVAPMAEGAAEAKYGDLPDDVRQTIRAHSAAVDNIGLFFGEDIFIAVGAILLMNGFFQQNHISANPILMALWGIPTAISVFLIHSTRLYLLDRALKRRLGNHVDVSTISMREGMPK</sequence>
<feature type="transmembrane region" description="Helical" evidence="1">
    <location>
        <begin position="6"/>
        <end position="33"/>
    </location>
</feature>
<dbReference type="EMBL" id="MPDK01000004">
    <property type="protein sequence ID" value="PWI58402.1"/>
    <property type="molecule type" value="Genomic_DNA"/>
</dbReference>
<keyword evidence="1" id="KW-1133">Transmembrane helix</keyword>
<dbReference type="InterPro" id="IPR010374">
    <property type="entry name" value="DUF969"/>
</dbReference>
<keyword evidence="1" id="KW-0472">Membrane</keyword>
<keyword evidence="1" id="KW-0812">Transmembrane</keyword>
<proteinExistence type="predicted"/>
<dbReference type="AlphaFoldDB" id="A0A2U3DAV9"/>
<comment type="caution">
    <text evidence="2">The sequence shown here is derived from an EMBL/GenBank/DDBJ whole genome shotgun (WGS) entry which is preliminary data.</text>
</comment>
<accession>A0A2U3DAV9</accession>
<feature type="transmembrane region" description="Helical" evidence="1">
    <location>
        <begin position="54"/>
        <end position="73"/>
    </location>
</feature>
<dbReference type="RefSeq" id="WP_109429906.1">
    <property type="nucleotide sequence ID" value="NZ_MPDK01000004.1"/>
</dbReference>
<dbReference type="OrthoDB" id="80065at2"/>
<keyword evidence="3" id="KW-1185">Reference proteome</keyword>
<gene>
    <name evidence="2" type="ORF">BM613_04110</name>
</gene>
<feature type="transmembrane region" description="Helical" evidence="1">
    <location>
        <begin position="155"/>
        <end position="177"/>
    </location>
</feature>